<dbReference type="PANTHER" id="PTHR10660">
    <property type="entry name" value="PROTEASOME REGULATOR PA28"/>
    <property type="match status" value="1"/>
</dbReference>
<dbReference type="SUPFAM" id="SSF47216">
    <property type="entry name" value="Proteasome activator"/>
    <property type="match status" value="1"/>
</dbReference>
<keyword evidence="2" id="KW-0647">Proteasome</keyword>
<dbReference type="Proteomes" id="UP001149090">
    <property type="component" value="Unassembled WGS sequence"/>
</dbReference>
<dbReference type="GO" id="GO:0005654">
    <property type="term" value="C:nucleoplasm"/>
    <property type="evidence" value="ECO:0007669"/>
    <property type="project" value="TreeGrafter"/>
</dbReference>
<dbReference type="EMBL" id="JAPDFW010000059">
    <property type="protein sequence ID" value="KAJ5076881.1"/>
    <property type="molecule type" value="Genomic_DNA"/>
</dbReference>
<dbReference type="InterPro" id="IPR003186">
    <property type="entry name" value="PA28_C"/>
</dbReference>
<dbReference type="GO" id="GO:0005737">
    <property type="term" value="C:cytoplasm"/>
    <property type="evidence" value="ECO:0007669"/>
    <property type="project" value="TreeGrafter"/>
</dbReference>
<dbReference type="GO" id="GO:0061136">
    <property type="term" value="P:regulation of proteasomal protein catabolic process"/>
    <property type="evidence" value="ECO:0007669"/>
    <property type="project" value="TreeGrafter"/>
</dbReference>
<dbReference type="PANTHER" id="PTHR10660:SF2">
    <property type="entry name" value="LD45860P"/>
    <property type="match status" value="1"/>
</dbReference>
<dbReference type="InterPro" id="IPR009077">
    <property type="entry name" value="Proteasome_activ_PA28"/>
</dbReference>
<comment type="similarity">
    <text evidence="1">Belongs to the PA28 family.</text>
</comment>
<dbReference type="FunFam" id="1.20.120.180:FF:000002">
    <property type="entry name" value="Proteasome activator complex subunit 1"/>
    <property type="match status" value="1"/>
</dbReference>
<dbReference type="OMA" id="PMFNERN"/>
<protein>
    <recommendedName>
        <fullName evidence="3">Proteasome activator PA28 C-terminal domain-containing protein</fullName>
    </recommendedName>
</protein>
<dbReference type="GO" id="GO:2000045">
    <property type="term" value="P:regulation of G1/S transition of mitotic cell cycle"/>
    <property type="evidence" value="ECO:0007669"/>
    <property type="project" value="TreeGrafter"/>
</dbReference>
<organism evidence="4 5">
    <name type="scientific">Anaeramoeba ignava</name>
    <name type="common">Anaerobic marine amoeba</name>
    <dbReference type="NCBI Taxonomy" id="1746090"/>
    <lineage>
        <taxon>Eukaryota</taxon>
        <taxon>Metamonada</taxon>
        <taxon>Anaeramoebidae</taxon>
        <taxon>Anaeramoeba</taxon>
    </lineage>
</organism>
<proteinExistence type="inferred from homology"/>
<reference evidence="4" key="1">
    <citation type="submission" date="2022-10" db="EMBL/GenBank/DDBJ databases">
        <title>Novel sulphate-reducing endosymbionts in the free-living metamonad Anaeramoeba.</title>
        <authorList>
            <person name="Jerlstrom-Hultqvist J."/>
            <person name="Cepicka I."/>
            <person name="Gallot-Lavallee L."/>
            <person name="Salas-Leiva D."/>
            <person name="Curtis B.A."/>
            <person name="Zahonova K."/>
            <person name="Pipaliya S."/>
            <person name="Dacks J."/>
            <person name="Roger A.J."/>
        </authorList>
    </citation>
    <scope>NUCLEOTIDE SEQUENCE</scope>
    <source>
        <strain evidence="4">BMAN</strain>
    </source>
</reference>
<evidence type="ECO:0000256" key="2">
    <source>
        <dbReference type="ARBA" id="ARBA00022942"/>
    </source>
</evidence>
<dbReference type="GO" id="GO:0008537">
    <property type="term" value="C:proteasome activator complex"/>
    <property type="evidence" value="ECO:0007669"/>
    <property type="project" value="InterPro"/>
</dbReference>
<accession>A0A9Q0LNM7</accession>
<name>A0A9Q0LNM7_ANAIG</name>
<dbReference type="InterPro" id="IPR036997">
    <property type="entry name" value="PA28_C_sf"/>
</dbReference>
<dbReference type="AlphaFoldDB" id="A0A9Q0LNM7"/>
<dbReference type="InterPro" id="IPR036252">
    <property type="entry name" value="Proteasome_activ_sf"/>
</dbReference>
<dbReference type="Gene3D" id="1.20.120.180">
    <property type="entry name" value="Proteasome activator pa28, C-terminal domain"/>
    <property type="match status" value="1"/>
</dbReference>
<feature type="domain" description="Proteasome activator PA28 C-terminal" evidence="3">
    <location>
        <begin position="87"/>
        <end position="226"/>
    </location>
</feature>
<comment type="caution">
    <text evidence="4">The sequence shown here is derived from an EMBL/GenBank/DDBJ whole genome shotgun (WGS) entry which is preliminary data.</text>
</comment>
<sequence>MDIQLDSKVQKLFRNTKKEAFEIIHEKIPNKIIELTSNEKMYPNYKSSQKDLHWKEEVEKYLKQTETKQKDNQKKRKKESLIEEDQQCNSEVLSAYQILKKEALDMTEMLGIVKQYIQLNIPKISDGNNFGVGVQEEVLSEISRVEKNGLFLFETVTKYFLTRAKLLCKVKKHPEIEDYKRSLYELDQDQIFNLQITYRDMAQDYAVLYDLIMKNLEKLKNPRSEAHLPTMF</sequence>
<evidence type="ECO:0000256" key="1">
    <source>
        <dbReference type="ARBA" id="ARBA00005883"/>
    </source>
</evidence>
<evidence type="ECO:0000313" key="5">
    <source>
        <dbReference type="Proteomes" id="UP001149090"/>
    </source>
</evidence>
<evidence type="ECO:0000259" key="3">
    <source>
        <dbReference type="Pfam" id="PF02252"/>
    </source>
</evidence>
<evidence type="ECO:0000313" key="4">
    <source>
        <dbReference type="EMBL" id="KAJ5076881.1"/>
    </source>
</evidence>
<dbReference type="Pfam" id="PF02252">
    <property type="entry name" value="PA28_C"/>
    <property type="match status" value="1"/>
</dbReference>
<keyword evidence="5" id="KW-1185">Reference proteome</keyword>
<gene>
    <name evidence="4" type="ORF">M0811_00199</name>
</gene>
<dbReference type="GO" id="GO:0061133">
    <property type="term" value="F:endopeptidase activator activity"/>
    <property type="evidence" value="ECO:0007669"/>
    <property type="project" value="TreeGrafter"/>
</dbReference>
<dbReference type="OrthoDB" id="6591885at2759"/>